<dbReference type="InterPro" id="IPR029068">
    <property type="entry name" value="Glyas_Bleomycin-R_OHBP_Dase"/>
</dbReference>
<protein>
    <recommendedName>
        <fullName evidence="3">Glyoxalase-like domain-containing protein</fullName>
    </recommendedName>
</protein>
<proteinExistence type="predicted"/>
<dbReference type="EMBL" id="MUMY01000011">
    <property type="protein sequence ID" value="ONM48076.1"/>
    <property type="molecule type" value="Genomic_DNA"/>
</dbReference>
<evidence type="ECO:0008006" key="3">
    <source>
        <dbReference type="Google" id="ProtNLM"/>
    </source>
</evidence>
<dbReference type="SUPFAM" id="SSF54593">
    <property type="entry name" value="Glyoxalase/Bleomycin resistance protein/Dihydroxybiphenyl dioxygenase"/>
    <property type="match status" value="1"/>
</dbReference>
<comment type="caution">
    <text evidence="1">The sequence shown here is derived from an EMBL/GenBank/DDBJ whole genome shotgun (WGS) entry which is preliminary data.</text>
</comment>
<reference evidence="1 2" key="1">
    <citation type="journal article" date="2016" name="Antonie Van Leeuwenhoek">
        <title>Nocardia donostiensis sp. nov., isolated from human respiratory specimens.</title>
        <authorList>
            <person name="Ercibengoa M."/>
            <person name="Bell M."/>
            <person name="Marimon J.M."/>
            <person name="Humrighouse B."/>
            <person name="Klenk H.P."/>
            <person name="Potter G."/>
            <person name="Perez-Trallero E."/>
        </authorList>
    </citation>
    <scope>NUCLEOTIDE SEQUENCE [LARGE SCALE GENOMIC DNA]</scope>
    <source>
        <strain evidence="1 2">X1655</strain>
    </source>
</reference>
<keyword evidence="2" id="KW-1185">Reference proteome</keyword>
<dbReference type="AlphaFoldDB" id="A0A1W0BD53"/>
<organism evidence="1 2">
    <name type="scientific">Nocardia donostiensis</name>
    <dbReference type="NCBI Taxonomy" id="1538463"/>
    <lineage>
        <taxon>Bacteria</taxon>
        <taxon>Bacillati</taxon>
        <taxon>Actinomycetota</taxon>
        <taxon>Actinomycetes</taxon>
        <taxon>Mycobacteriales</taxon>
        <taxon>Nocardiaceae</taxon>
        <taxon>Nocardia</taxon>
    </lineage>
</organism>
<evidence type="ECO:0000313" key="2">
    <source>
        <dbReference type="Proteomes" id="UP000188836"/>
    </source>
</evidence>
<gene>
    <name evidence="1" type="ORF">B0T46_13725</name>
</gene>
<sequence>MAALLPFAATPITGPVGAARADTTALSEVPQHIGFLVTDVDSAAAELASGLSTRFAPASVTTVSVTMAGETKPRSVVLRRTHSVDGSPVLTFEQASPAVGPWAAGGSAFLSYAAPDLDAAGKRLAGSGFTLVAESDDFTFWRGIGGVLVRLIDPASLAAPGPVDASGLGSIRSFTLVACDVDGLKRQLTDAFGIRWKMPMPVPLPWQYADGVVRPLVHEVHSSAKRSPHLSIETPDPDPIAQQCTPTSTPVHLVYFTSDVSAAEHRLAASGMTFIARVPFMATYFRSATGLYIEVGSTSFELAEYMP</sequence>
<dbReference type="Proteomes" id="UP000188836">
    <property type="component" value="Unassembled WGS sequence"/>
</dbReference>
<evidence type="ECO:0000313" key="1">
    <source>
        <dbReference type="EMBL" id="ONM48076.1"/>
    </source>
</evidence>
<name>A0A1W0BD53_9NOCA</name>
<accession>A0A1W0BD53</accession>